<keyword evidence="3" id="KW-1185">Reference proteome</keyword>
<dbReference type="CDD" id="cd05380">
    <property type="entry name" value="CAP_euk"/>
    <property type="match status" value="1"/>
</dbReference>
<dbReference type="InterPro" id="IPR035940">
    <property type="entry name" value="CAP_sf"/>
</dbReference>
<dbReference type="SUPFAM" id="SSF55797">
    <property type="entry name" value="PR-1-like"/>
    <property type="match status" value="1"/>
</dbReference>
<dbReference type="AlphaFoldDB" id="A0A0B1TJB9"/>
<dbReference type="InterPro" id="IPR014044">
    <property type="entry name" value="CAP_dom"/>
</dbReference>
<dbReference type="Gene3D" id="3.40.33.10">
    <property type="entry name" value="CAP"/>
    <property type="match status" value="1"/>
</dbReference>
<dbReference type="EMBL" id="KN549805">
    <property type="protein sequence ID" value="KHJ95932.1"/>
    <property type="molecule type" value="Genomic_DNA"/>
</dbReference>
<organism evidence="2 3">
    <name type="scientific">Oesophagostomum dentatum</name>
    <name type="common">Nodular worm</name>
    <dbReference type="NCBI Taxonomy" id="61180"/>
    <lineage>
        <taxon>Eukaryota</taxon>
        <taxon>Metazoa</taxon>
        <taxon>Ecdysozoa</taxon>
        <taxon>Nematoda</taxon>
        <taxon>Chromadorea</taxon>
        <taxon>Rhabditida</taxon>
        <taxon>Rhabditina</taxon>
        <taxon>Rhabditomorpha</taxon>
        <taxon>Strongyloidea</taxon>
        <taxon>Strongylidae</taxon>
        <taxon>Oesophagostomum</taxon>
    </lineage>
</organism>
<reference evidence="2 3" key="1">
    <citation type="submission" date="2014-03" db="EMBL/GenBank/DDBJ databases">
        <title>Draft genome of the hookworm Oesophagostomum dentatum.</title>
        <authorList>
            <person name="Mitreva M."/>
        </authorList>
    </citation>
    <scope>NUCLEOTIDE SEQUENCE [LARGE SCALE GENOMIC DNA]</scope>
    <source>
        <strain evidence="2 3">OD-Hann</strain>
    </source>
</reference>
<protein>
    <recommendedName>
        <fullName evidence="1">SCP domain-containing protein</fullName>
    </recommendedName>
</protein>
<feature type="domain" description="SCP" evidence="1">
    <location>
        <begin position="28"/>
        <end position="93"/>
    </location>
</feature>
<name>A0A0B1TJB9_OESDE</name>
<dbReference type="Pfam" id="PF00188">
    <property type="entry name" value="CAP"/>
    <property type="match status" value="1"/>
</dbReference>
<evidence type="ECO:0000313" key="2">
    <source>
        <dbReference type="EMBL" id="KHJ95932.1"/>
    </source>
</evidence>
<accession>A0A0B1TJB9</accession>
<sequence length="116" mass="12925">MMQTAAEPNMKCPSNYGMTDPLREAFLSKHNMLRSELALGKTNNGQTGKMCRKASKMPMLVYDCEMEKTAYYRATQCTHINASPPYVFENNCSFTEALDRSLDDAAQNVSNAALVV</sequence>
<evidence type="ECO:0000313" key="3">
    <source>
        <dbReference type="Proteomes" id="UP000053660"/>
    </source>
</evidence>
<dbReference type="Proteomes" id="UP000053660">
    <property type="component" value="Unassembled WGS sequence"/>
</dbReference>
<gene>
    <name evidence="2" type="ORF">OESDEN_04112</name>
</gene>
<proteinExistence type="predicted"/>
<dbReference type="OrthoDB" id="5873663at2759"/>
<evidence type="ECO:0000259" key="1">
    <source>
        <dbReference type="Pfam" id="PF00188"/>
    </source>
</evidence>